<protein>
    <submittedName>
        <fullName evidence="1">DUF2867 domain-containing protein</fullName>
    </submittedName>
</protein>
<sequence>MDYQDTFAVDGGGRHHADAWMHAAFDGSAGAQALWRGVLQLRLRSAADRIAGWRVEERTPQRLVVAAESWHLRAWLTWAAYADGVEVTTHVTSRNAAGAVAWTTLSPVHRAAVPGVLERARRRLRA</sequence>
<dbReference type="AlphaFoldDB" id="A0A6G6WEA6"/>
<dbReference type="RefSeq" id="WP_165233338.1">
    <property type="nucleotide sequence ID" value="NZ_CP049257.1"/>
</dbReference>
<reference evidence="1 2" key="1">
    <citation type="submission" date="2020-02" db="EMBL/GenBank/DDBJ databases">
        <title>Full genome sequence of Nocardioides sp. R-3366.</title>
        <authorList>
            <person name="Im W.-T."/>
        </authorList>
    </citation>
    <scope>NUCLEOTIDE SEQUENCE [LARGE SCALE GENOMIC DNA]</scope>
    <source>
        <strain evidence="1 2">R-3366</strain>
    </source>
</reference>
<evidence type="ECO:0000313" key="1">
    <source>
        <dbReference type="EMBL" id="QIG43572.1"/>
    </source>
</evidence>
<proteinExistence type="predicted"/>
<dbReference type="KEGG" id="nano:G5V58_13120"/>
<accession>A0A6G6WEA6</accession>
<name>A0A6G6WEA6_9ACTN</name>
<keyword evidence="2" id="KW-1185">Reference proteome</keyword>
<dbReference type="EMBL" id="CP049257">
    <property type="protein sequence ID" value="QIG43572.1"/>
    <property type="molecule type" value="Genomic_DNA"/>
</dbReference>
<dbReference type="Proteomes" id="UP000502996">
    <property type="component" value="Chromosome"/>
</dbReference>
<gene>
    <name evidence="1" type="ORF">G5V58_13120</name>
</gene>
<dbReference type="InterPro" id="IPR021295">
    <property type="entry name" value="DUF2867"/>
</dbReference>
<dbReference type="Pfam" id="PF11066">
    <property type="entry name" value="DUF2867"/>
    <property type="match status" value="1"/>
</dbReference>
<organism evidence="1 2">
    <name type="scientific">Nocardioides anomalus</name>
    <dbReference type="NCBI Taxonomy" id="2712223"/>
    <lineage>
        <taxon>Bacteria</taxon>
        <taxon>Bacillati</taxon>
        <taxon>Actinomycetota</taxon>
        <taxon>Actinomycetes</taxon>
        <taxon>Propionibacteriales</taxon>
        <taxon>Nocardioidaceae</taxon>
        <taxon>Nocardioides</taxon>
    </lineage>
</organism>
<evidence type="ECO:0000313" key="2">
    <source>
        <dbReference type="Proteomes" id="UP000502996"/>
    </source>
</evidence>